<sequence>MSSNIEFEFPNNSELVYNTDEYQKFQTLINQIIPSSSLITQNSETSISTISTSTSTTKPTPTSTSKDIPSNNLTSSQSKFTTQTSTIKAPSSINEKNPLYTPSNNTSSNSTMPRFQIGRGFELGRNDYDRLQARYDFNTEFAIVYLVILVIYWVYVLYSLVTYYVRTSPYRRGIEHRSMFILKIQTFCNLGAATILLVYISYNYVFHWLLLIFLYVMLSIWVFSIVIRSIQLNYAIRLNFSRYICYSVIKAGTAYELQEDIDNLKQFKNQYLAFINESQIDYVQAINYYQDKLTKLIKNKKWYSNRIMLMVFASTIVLMIAFMFASVKITNIIKKWDFADINSKTNLYTHPSTLIFLVFFGLIIFIVFPFFIYKFYSIKEARFLKIELIMIFLTGLITYIVMGTWNHLNDNFVRTFSQYNFFFIMLLTSHICAISYPYIKLKNFMIVVSQDDFESDSRRKTISSFGSINSRFSLKVDDYRSKFVTMLDSPAKYRMFSNCANQYLCSPLVLFLDEYQTLKRRIMTEFEQNHSLKTAYKTMLKLNNNIEENEDNNFENVDEYSFGTFDTNDVSTDPSTGNSLPESTNNPSSQILTSENSLGQNSENLYLLENRSEKILSDGFHDTNFNQLMHTNPISPTICSSLEYLFPSCDISSSHPVPQSLFQLFKSFYSVFIDPNSELNVGVHVYLTYEISQQIESNEYTLGMFDDAREEVLELLYFGVFPRYLESQKSSKRSNKFPTQISSKFFRFYRSNRS</sequence>
<feature type="transmembrane region" description="Helical" evidence="2">
    <location>
        <begin position="142"/>
        <end position="165"/>
    </location>
</feature>
<keyword evidence="2" id="KW-1133">Transmembrane helix</keyword>
<feature type="compositionally biased region" description="Low complexity" evidence="1">
    <location>
        <begin position="101"/>
        <end position="111"/>
    </location>
</feature>
<feature type="compositionally biased region" description="Low complexity" evidence="1">
    <location>
        <begin position="49"/>
        <end position="66"/>
    </location>
</feature>
<feature type="transmembrane region" description="Helical" evidence="2">
    <location>
        <begin position="307"/>
        <end position="333"/>
    </location>
</feature>
<keyword evidence="2" id="KW-0472">Membrane</keyword>
<feature type="transmembrane region" description="Helical" evidence="2">
    <location>
        <begin position="353"/>
        <end position="376"/>
    </location>
</feature>
<reference evidence="4 5" key="1">
    <citation type="journal article" date="2018" name="MBio">
        <title>Comparative Genomics Reveals the Core Gene Toolbox for the Fungus-Insect Symbiosis.</title>
        <authorList>
            <person name="Wang Y."/>
            <person name="Stata M."/>
            <person name="Wang W."/>
            <person name="Stajich J.E."/>
            <person name="White M.M."/>
            <person name="Moncalvo J.M."/>
        </authorList>
    </citation>
    <scope>NUCLEOTIDE SEQUENCE [LARGE SCALE GENOMIC DNA]</scope>
    <source>
        <strain evidence="4 5">SWE-8-4</strain>
    </source>
</reference>
<keyword evidence="5" id="KW-1185">Reference proteome</keyword>
<feature type="region of interest" description="Disordered" evidence="1">
    <location>
        <begin position="49"/>
        <end position="111"/>
    </location>
</feature>
<evidence type="ECO:0000256" key="2">
    <source>
        <dbReference type="SAM" id="Phobius"/>
    </source>
</evidence>
<feature type="transmembrane region" description="Helical" evidence="2">
    <location>
        <begin position="186"/>
        <end position="202"/>
    </location>
</feature>
<feature type="domain" description="RGS" evidence="3">
    <location>
        <begin position="611"/>
        <end position="727"/>
    </location>
</feature>
<feature type="transmembrane region" description="Helical" evidence="2">
    <location>
        <begin position="208"/>
        <end position="227"/>
    </location>
</feature>
<gene>
    <name evidence="4" type="ORF">BB561_004001</name>
</gene>
<evidence type="ECO:0000313" key="4">
    <source>
        <dbReference type="EMBL" id="PVU92162.1"/>
    </source>
</evidence>
<dbReference type="EMBL" id="MBFR01000172">
    <property type="protein sequence ID" value="PVU92162.1"/>
    <property type="molecule type" value="Genomic_DNA"/>
</dbReference>
<dbReference type="InterPro" id="IPR036305">
    <property type="entry name" value="RGS_sf"/>
</dbReference>
<accession>A0A2T9YII2</accession>
<dbReference type="Proteomes" id="UP000245383">
    <property type="component" value="Unassembled WGS sequence"/>
</dbReference>
<protein>
    <recommendedName>
        <fullName evidence="3">RGS domain-containing protein</fullName>
    </recommendedName>
</protein>
<dbReference type="InterPro" id="IPR044926">
    <property type="entry name" value="RGS_subdomain_2"/>
</dbReference>
<feature type="transmembrane region" description="Helical" evidence="2">
    <location>
        <begin position="388"/>
        <end position="408"/>
    </location>
</feature>
<dbReference type="AlphaFoldDB" id="A0A2T9YII2"/>
<dbReference type="STRING" id="133385.A0A2T9YII2"/>
<feature type="compositionally biased region" description="Low complexity" evidence="1">
    <location>
        <begin position="74"/>
        <end position="86"/>
    </location>
</feature>
<proteinExistence type="predicted"/>
<evidence type="ECO:0000313" key="5">
    <source>
        <dbReference type="Proteomes" id="UP000245383"/>
    </source>
</evidence>
<dbReference type="PROSITE" id="PS50132">
    <property type="entry name" value="RGS"/>
    <property type="match status" value="1"/>
</dbReference>
<dbReference type="InterPro" id="IPR016137">
    <property type="entry name" value="RGS"/>
</dbReference>
<name>A0A2T9YII2_9FUNG</name>
<evidence type="ECO:0000256" key="1">
    <source>
        <dbReference type="SAM" id="MobiDB-lite"/>
    </source>
</evidence>
<dbReference type="SUPFAM" id="SSF48097">
    <property type="entry name" value="Regulator of G-protein signaling, RGS"/>
    <property type="match status" value="1"/>
</dbReference>
<keyword evidence="2" id="KW-0812">Transmembrane</keyword>
<evidence type="ECO:0000259" key="3">
    <source>
        <dbReference type="PROSITE" id="PS50132"/>
    </source>
</evidence>
<comment type="caution">
    <text evidence="4">The sequence shown here is derived from an EMBL/GenBank/DDBJ whole genome shotgun (WGS) entry which is preliminary data.</text>
</comment>
<feature type="region of interest" description="Disordered" evidence="1">
    <location>
        <begin position="571"/>
        <end position="595"/>
    </location>
</feature>
<organism evidence="4 5">
    <name type="scientific">Smittium simulii</name>
    <dbReference type="NCBI Taxonomy" id="133385"/>
    <lineage>
        <taxon>Eukaryota</taxon>
        <taxon>Fungi</taxon>
        <taxon>Fungi incertae sedis</taxon>
        <taxon>Zoopagomycota</taxon>
        <taxon>Kickxellomycotina</taxon>
        <taxon>Harpellomycetes</taxon>
        <taxon>Harpellales</taxon>
        <taxon>Legeriomycetaceae</taxon>
        <taxon>Smittium</taxon>
    </lineage>
</organism>
<dbReference type="Gene3D" id="1.10.167.10">
    <property type="entry name" value="Regulator of G-protein Signalling 4, domain 2"/>
    <property type="match status" value="1"/>
</dbReference>
<feature type="transmembrane region" description="Helical" evidence="2">
    <location>
        <begin position="420"/>
        <end position="439"/>
    </location>
</feature>
<dbReference type="OrthoDB" id="5559426at2759"/>